<dbReference type="Proteomes" id="UP000437017">
    <property type="component" value="Unassembled WGS sequence"/>
</dbReference>
<keyword evidence="6" id="KW-0408">Iron</keyword>
<dbReference type="GO" id="GO:0006826">
    <property type="term" value="P:iron ion transport"/>
    <property type="evidence" value="ECO:0007669"/>
    <property type="project" value="InterPro"/>
</dbReference>
<feature type="domain" description="Ferritin/DPS" evidence="7">
    <location>
        <begin position="63"/>
        <end position="131"/>
    </location>
</feature>
<evidence type="ECO:0000256" key="3">
    <source>
        <dbReference type="ARBA" id="ARBA00044942"/>
    </source>
</evidence>
<evidence type="ECO:0000256" key="1">
    <source>
        <dbReference type="ARBA" id="ARBA00007513"/>
    </source>
</evidence>
<comment type="subcellular location">
    <subcellularLocation>
        <location evidence="3">Autolysosome</location>
    </subcellularLocation>
</comment>
<evidence type="ECO:0000313" key="9">
    <source>
        <dbReference type="Proteomes" id="UP000437017"/>
    </source>
</evidence>
<organism evidence="8 9">
    <name type="scientific">Balaenoptera physalus</name>
    <name type="common">Fin whale</name>
    <name type="synonym">Balaena physalus</name>
    <dbReference type="NCBI Taxonomy" id="9770"/>
    <lineage>
        <taxon>Eukaryota</taxon>
        <taxon>Metazoa</taxon>
        <taxon>Chordata</taxon>
        <taxon>Craniata</taxon>
        <taxon>Vertebrata</taxon>
        <taxon>Euteleostomi</taxon>
        <taxon>Mammalia</taxon>
        <taxon>Eutheria</taxon>
        <taxon>Laurasiatheria</taxon>
        <taxon>Artiodactyla</taxon>
        <taxon>Whippomorpha</taxon>
        <taxon>Cetacea</taxon>
        <taxon>Mysticeti</taxon>
        <taxon>Balaenopteridae</taxon>
        <taxon>Balaenoptera</taxon>
    </lineage>
</organism>
<dbReference type="GO" id="GO:0044754">
    <property type="term" value="C:autolysosome"/>
    <property type="evidence" value="ECO:0007669"/>
    <property type="project" value="UniProtKB-SubCell"/>
</dbReference>
<comment type="similarity">
    <text evidence="1">Belongs to the ferritin family.</text>
</comment>
<evidence type="ECO:0000259" key="7">
    <source>
        <dbReference type="Pfam" id="PF00210"/>
    </source>
</evidence>
<dbReference type="Gene3D" id="1.20.1260.10">
    <property type="match status" value="2"/>
</dbReference>
<comment type="caution">
    <text evidence="8">The sequence shown here is derived from an EMBL/GenBank/DDBJ whole genome shotgun (WGS) entry which is preliminary data.</text>
</comment>
<dbReference type="AlphaFoldDB" id="A0A643BL77"/>
<dbReference type="PANTHER" id="PTHR11431">
    <property type="entry name" value="FERRITIN"/>
    <property type="match status" value="1"/>
</dbReference>
<evidence type="ECO:0000256" key="6">
    <source>
        <dbReference type="PIRSR" id="PIRSR601519-1"/>
    </source>
</evidence>
<dbReference type="InterPro" id="IPR008331">
    <property type="entry name" value="Ferritin_DPS_dom"/>
</dbReference>
<comment type="function">
    <text evidence="4">Stores iron in a soluble, non-toxic, readily available form. Important for iron homeostasis. Iron is taken up in the ferrous form and deposited as ferric hydroxides after oxidation. Also plays a role in delivery of iron to cells. Mediates iron uptake in capsule cells of the developing kidney. Delivery to lysosomes by the cargo receptor NCOA4 for autophagic degradation and release or iron.</text>
</comment>
<dbReference type="GO" id="GO:0008199">
    <property type="term" value="F:ferric iron binding"/>
    <property type="evidence" value="ECO:0007669"/>
    <property type="project" value="InterPro"/>
</dbReference>
<evidence type="ECO:0000256" key="4">
    <source>
        <dbReference type="ARBA" id="ARBA00045578"/>
    </source>
</evidence>
<dbReference type="GO" id="GO:0008198">
    <property type="term" value="F:ferrous iron binding"/>
    <property type="evidence" value="ECO:0007669"/>
    <property type="project" value="TreeGrafter"/>
</dbReference>
<dbReference type="InterPro" id="IPR009078">
    <property type="entry name" value="Ferritin-like_SF"/>
</dbReference>
<protein>
    <recommendedName>
        <fullName evidence="2">Ferritin light chain</fullName>
    </recommendedName>
</protein>
<dbReference type="EMBL" id="SGJD01012616">
    <property type="protein sequence ID" value="KAB0388727.1"/>
    <property type="molecule type" value="Genomic_DNA"/>
</dbReference>
<dbReference type="PANTHER" id="PTHR11431:SF47">
    <property type="entry name" value="FERRITIN LIGHT CHAIN"/>
    <property type="match status" value="1"/>
</dbReference>
<dbReference type="InterPro" id="IPR012347">
    <property type="entry name" value="Ferritin-like"/>
</dbReference>
<evidence type="ECO:0000256" key="5">
    <source>
        <dbReference type="ARBA" id="ARBA00047045"/>
    </source>
</evidence>
<gene>
    <name evidence="8" type="ORF">E2I00_008777</name>
</gene>
<comment type="subunit">
    <text evidence="5">Oligomer of 24 subunits. There are two types of subunits: L (light) chain and H (heavy) chain. The major chain can be light or heavy, depending on the species and tissue type. The functional molecule forms a roughly spherical shell with a diameter of 12 nm and contains a central cavity into which the insoluble mineral iron core is deposited. Interacts with NCOA4.</text>
</comment>
<dbReference type="OrthoDB" id="10367091at2759"/>
<keyword evidence="6" id="KW-0479">Metal-binding</keyword>
<name>A0A643BL77_BALPH</name>
<evidence type="ECO:0000313" key="8">
    <source>
        <dbReference type="EMBL" id="KAB0388727.1"/>
    </source>
</evidence>
<feature type="binding site" evidence="6">
    <location>
        <position position="84"/>
    </location>
    <ligand>
        <name>Fe cation</name>
        <dbReference type="ChEBI" id="CHEBI:24875"/>
        <label>1</label>
    </ligand>
</feature>
<dbReference type="SUPFAM" id="SSF47240">
    <property type="entry name" value="Ferritin-like"/>
    <property type="match status" value="1"/>
</dbReference>
<sequence>SNCAYAKPTVSSQIHQNYSIKVEAAINHLAHLHLQGSCTYLSQGFYFDHKHVALKGVEHLLKMKCPQDDWGKTLDAIEMTVVLEENLNQALLDLHALDSACTDPHLCDFLEICFLDELGELVQKMSSHLTNPHGLARPQSGFNVNIEQDHYEDPGIYRLVTSQLLNSKNLDWKLGAQKAKIIPQLFES</sequence>
<dbReference type="Pfam" id="PF00210">
    <property type="entry name" value="Ferritin"/>
    <property type="match status" value="1"/>
</dbReference>
<dbReference type="GO" id="GO:0006879">
    <property type="term" value="P:intracellular iron ion homeostasis"/>
    <property type="evidence" value="ECO:0007669"/>
    <property type="project" value="InterPro"/>
</dbReference>
<proteinExistence type="inferred from homology"/>
<feature type="non-terminal residue" evidence="8">
    <location>
        <position position="1"/>
    </location>
</feature>
<reference evidence="8 9" key="1">
    <citation type="journal article" date="2019" name="PLoS ONE">
        <title>Genomic analyses reveal an absence of contemporary introgressive admixture between fin whales and blue whales, despite known hybrids.</title>
        <authorList>
            <person name="Westbury M.V."/>
            <person name="Petersen B."/>
            <person name="Lorenzen E.D."/>
        </authorList>
    </citation>
    <scope>NUCLEOTIDE SEQUENCE [LARGE SCALE GENOMIC DNA]</scope>
    <source>
        <strain evidence="8">FinWhale-01</strain>
    </source>
</reference>
<accession>A0A643BL77</accession>
<keyword evidence="9" id="KW-1185">Reference proteome</keyword>
<evidence type="ECO:0000256" key="2">
    <source>
        <dbReference type="ARBA" id="ARBA00040044"/>
    </source>
</evidence>
<dbReference type="InterPro" id="IPR001519">
    <property type="entry name" value="Ferritin"/>
</dbReference>